<evidence type="ECO:0000313" key="3">
    <source>
        <dbReference type="EMBL" id="KAH0818620.1"/>
    </source>
</evidence>
<dbReference type="Proteomes" id="UP000719412">
    <property type="component" value="Unassembled WGS sequence"/>
</dbReference>
<dbReference type="AlphaFoldDB" id="A0A8J6HH03"/>
<comment type="caution">
    <text evidence="3">The sequence shown here is derived from an EMBL/GenBank/DDBJ whole genome shotgun (WGS) entry which is preliminary data.</text>
</comment>
<evidence type="ECO:0000256" key="2">
    <source>
        <dbReference type="SAM" id="MobiDB-lite"/>
    </source>
</evidence>
<feature type="coiled-coil region" evidence="1">
    <location>
        <begin position="54"/>
        <end position="120"/>
    </location>
</feature>
<keyword evidence="1" id="KW-0175">Coiled coil</keyword>
<evidence type="ECO:0000256" key="1">
    <source>
        <dbReference type="SAM" id="Coils"/>
    </source>
</evidence>
<keyword evidence="4" id="KW-1185">Reference proteome</keyword>
<proteinExistence type="predicted"/>
<evidence type="ECO:0000313" key="4">
    <source>
        <dbReference type="Proteomes" id="UP000719412"/>
    </source>
</evidence>
<gene>
    <name evidence="3" type="ORF">GEV33_004171</name>
</gene>
<feature type="compositionally biased region" description="Basic and acidic residues" evidence="2">
    <location>
        <begin position="37"/>
        <end position="48"/>
    </location>
</feature>
<feature type="compositionally biased region" description="Basic and acidic residues" evidence="2">
    <location>
        <begin position="1"/>
        <end position="29"/>
    </location>
</feature>
<accession>A0A8J6HH03</accession>
<feature type="region of interest" description="Disordered" evidence="2">
    <location>
        <begin position="1"/>
        <end position="48"/>
    </location>
</feature>
<reference evidence="3" key="1">
    <citation type="journal article" date="2020" name="J Insects Food Feed">
        <title>The yellow mealworm (Tenebrio molitor) genome: a resource for the emerging insects as food and feed industry.</title>
        <authorList>
            <person name="Eriksson T."/>
            <person name="Andere A."/>
            <person name="Kelstrup H."/>
            <person name="Emery V."/>
            <person name="Picard C."/>
        </authorList>
    </citation>
    <scope>NUCLEOTIDE SEQUENCE</scope>
    <source>
        <strain evidence="3">Stoneville</strain>
        <tissue evidence="3">Whole head</tissue>
    </source>
</reference>
<protein>
    <submittedName>
        <fullName evidence="3">Uncharacterized protein</fullName>
    </submittedName>
</protein>
<reference evidence="3" key="2">
    <citation type="submission" date="2021-08" db="EMBL/GenBank/DDBJ databases">
        <authorList>
            <person name="Eriksson T."/>
        </authorList>
    </citation>
    <scope>NUCLEOTIDE SEQUENCE</scope>
    <source>
        <strain evidence="3">Stoneville</strain>
        <tissue evidence="3">Whole head</tissue>
    </source>
</reference>
<sequence>MKKSDSESERDEDHKRKREEGRESEERINPFRKSKKVERSPVKKAMDEEMKKMLEKIMEDVGEIKEENRKMSRELEQLKSMMREKEEKWEREKMELKEKMTKLEEKMEEQEKRVRKKNIVVTGLDEEECENEKKLEKWMKAELEVEVRVKEMYKINGGKMIVAELESWGEKRKVMENKRKLREKKGKRVYIEDDMTKKERDTQKKLRTLAKEEREKGLRVKVGYKKIWIEGKGFRWDEENGKLHTANF</sequence>
<name>A0A8J6HH03_TENMO</name>
<organism evidence="3 4">
    <name type="scientific">Tenebrio molitor</name>
    <name type="common">Yellow mealworm beetle</name>
    <dbReference type="NCBI Taxonomy" id="7067"/>
    <lineage>
        <taxon>Eukaryota</taxon>
        <taxon>Metazoa</taxon>
        <taxon>Ecdysozoa</taxon>
        <taxon>Arthropoda</taxon>
        <taxon>Hexapoda</taxon>
        <taxon>Insecta</taxon>
        <taxon>Pterygota</taxon>
        <taxon>Neoptera</taxon>
        <taxon>Endopterygota</taxon>
        <taxon>Coleoptera</taxon>
        <taxon>Polyphaga</taxon>
        <taxon>Cucujiformia</taxon>
        <taxon>Tenebrionidae</taxon>
        <taxon>Tenebrio</taxon>
    </lineage>
</organism>
<dbReference type="EMBL" id="JABDTM020017053">
    <property type="protein sequence ID" value="KAH0818620.1"/>
    <property type="molecule type" value="Genomic_DNA"/>
</dbReference>